<gene>
    <name evidence="1" type="ORF">N0V87_008205</name>
</gene>
<name>A0A9W8WTP3_9PLEO</name>
<sequence>MLTEMKLPERYKQLSETIDEDLREMRVIAKTCWGMFVSGSMLSHSLNQSPLLIPPGLACPFLGWSQAATKEDNLDAANEIHSARSIGPPMVRGSRYAATWLGVFFNAIREQNEDTLEIPGSESDLRKRVGLLERLCGFAAKLPDSLHLVKNLTPQTFHLWIGISAAAYSLLGPLDVSSQLAPGQNVSDLLLEYCGLDTHLLERYMVVFDFRETPPLELSNSFMAVTMLVPLLSDTRAQSLFVHLCGLMHRASRDIPRLRHKLRELPNLVAAHGQEMPVCLKYIFRDAELSQPDLEDIPMAFSIPTHGEILQSLQGGGDSMKLLQDLTLAISGFSALSASR</sequence>
<reference evidence="1" key="1">
    <citation type="submission" date="2022-10" db="EMBL/GenBank/DDBJ databases">
        <title>Tapping the CABI collections for fungal endophytes: first genome assemblies for Collariella, Neodidymelliopsis, Ascochyta clinopodiicola, Didymella pomorum, Didymosphaeria variabile, Neocosmospora piperis and Neocucurbitaria cava.</title>
        <authorList>
            <person name="Hill R."/>
        </authorList>
    </citation>
    <scope>NUCLEOTIDE SEQUENCE</scope>
    <source>
        <strain evidence="1">IMI 360193</strain>
    </source>
</reference>
<dbReference type="AlphaFoldDB" id="A0A9W8WTP3"/>
<organism evidence="1 2">
    <name type="scientific">Didymella glomerata</name>
    <dbReference type="NCBI Taxonomy" id="749621"/>
    <lineage>
        <taxon>Eukaryota</taxon>
        <taxon>Fungi</taxon>
        <taxon>Dikarya</taxon>
        <taxon>Ascomycota</taxon>
        <taxon>Pezizomycotina</taxon>
        <taxon>Dothideomycetes</taxon>
        <taxon>Pleosporomycetidae</taxon>
        <taxon>Pleosporales</taxon>
        <taxon>Pleosporineae</taxon>
        <taxon>Didymellaceae</taxon>
        <taxon>Didymella</taxon>
    </lineage>
</organism>
<evidence type="ECO:0000313" key="1">
    <source>
        <dbReference type="EMBL" id="KAJ4332645.1"/>
    </source>
</evidence>
<comment type="caution">
    <text evidence="1">The sequence shown here is derived from an EMBL/GenBank/DDBJ whole genome shotgun (WGS) entry which is preliminary data.</text>
</comment>
<dbReference type="Proteomes" id="UP001140562">
    <property type="component" value="Unassembled WGS sequence"/>
</dbReference>
<evidence type="ECO:0000313" key="2">
    <source>
        <dbReference type="Proteomes" id="UP001140562"/>
    </source>
</evidence>
<accession>A0A9W8WTP3</accession>
<dbReference type="OrthoDB" id="2943660at2759"/>
<keyword evidence="2" id="KW-1185">Reference proteome</keyword>
<protein>
    <submittedName>
        <fullName evidence="1">Uncharacterized protein</fullName>
    </submittedName>
</protein>
<proteinExistence type="predicted"/>
<dbReference type="EMBL" id="JAPEUV010000112">
    <property type="protein sequence ID" value="KAJ4332645.1"/>
    <property type="molecule type" value="Genomic_DNA"/>
</dbReference>